<feature type="signal peptide" evidence="3">
    <location>
        <begin position="1"/>
        <end position="24"/>
    </location>
</feature>
<proteinExistence type="predicted"/>
<sequence length="469" mass="52475">MRSISHTRRNLLLSLLFCVGLALASPSSAQQAAEVDTAEADTSDAYESKSYPLLAFPRLAWTALVYPIGQFTIHSEKTHLSARILDLFTNASRTFGVFPQVKLGGETGTGGGVRVFHSNIAGKGKQFEGFFVYAGGRGQTGEALYTDPSLSGSRFYWKTGVEYLRTHNRNASINGALHEDLSRLLQVERLDASTAVGWRLHAGALESYRRNVYVEGRVGYGRRNFRQRFGPPGPLTDTGSTPQARRLVGLGQKIALYRFGGRIACDSRDYQKPVRTLSHPLNYRLPGRVVTYADGLYHHFRDIFYPERGGLLQAEADYVTGAEDARFFRVTAEAQWFATLFFRNRILALRSRLEKVHRVGGGIIPYPDLVTLGGSQQLRGYRRSSFRGEGAWLLSAEYRYPIWDTWNAFLFWDEGQVFDRYGEIGWGAFRASWGGGVTLRTETGFLGKLQIGRSAVEKALVGFTLEQEF</sequence>
<dbReference type="EMBL" id="MFKF01000124">
    <property type="protein sequence ID" value="OGG53260.1"/>
    <property type="molecule type" value="Genomic_DNA"/>
</dbReference>
<feature type="domain" description="Bacterial surface antigen (D15)" evidence="4">
    <location>
        <begin position="303"/>
        <end position="442"/>
    </location>
</feature>
<accession>A0A1F6CW15</accession>
<dbReference type="GO" id="GO:0019867">
    <property type="term" value="C:outer membrane"/>
    <property type="evidence" value="ECO:0007669"/>
    <property type="project" value="InterPro"/>
</dbReference>
<protein>
    <recommendedName>
        <fullName evidence="4">Bacterial surface antigen (D15) domain-containing protein</fullName>
    </recommendedName>
</protein>
<reference evidence="5 6" key="1">
    <citation type="journal article" date="2016" name="Nat. Commun.">
        <title>Thousands of microbial genomes shed light on interconnected biogeochemical processes in an aquifer system.</title>
        <authorList>
            <person name="Anantharaman K."/>
            <person name="Brown C.T."/>
            <person name="Hug L.A."/>
            <person name="Sharon I."/>
            <person name="Castelle C.J."/>
            <person name="Probst A.J."/>
            <person name="Thomas B.C."/>
            <person name="Singh A."/>
            <person name="Wilkins M.J."/>
            <person name="Karaoz U."/>
            <person name="Brodie E.L."/>
            <person name="Williams K.H."/>
            <person name="Hubbard S.S."/>
            <person name="Banfield J.F."/>
        </authorList>
    </citation>
    <scope>NUCLEOTIDE SEQUENCE [LARGE SCALE GENOMIC DNA]</scope>
    <source>
        <strain evidence="6">RIFCSPLOWO2_12_FULL_64_10</strain>
    </source>
</reference>
<feature type="chain" id="PRO_5009523654" description="Bacterial surface antigen (D15) domain-containing protein" evidence="3">
    <location>
        <begin position="25"/>
        <end position="469"/>
    </location>
</feature>
<comment type="subcellular location">
    <subcellularLocation>
        <location evidence="1">Membrane</location>
    </subcellularLocation>
</comment>
<evidence type="ECO:0000259" key="4">
    <source>
        <dbReference type="Pfam" id="PF01103"/>
    </source>
</evidence>
<evidence type="ECO:0000256" key="1">
    <source>
        <dbReference type="ARBA" id="ARBA00004370"/>
    </source>
</evidence>
<keyword evidence="2" id="KW-0472">Membrane</keyword>
<dbReference type="Proteomes" id="UP000178606">
    <property type="component" value="Unassembled WGS sequence"/>
</dbReference>
<organism evidence="5 6">
    <name type="scientific">Handelsmanbacteria sp. (strain RIFCSPLOWO2_12_FULL_64_10)</name>
    <dbReference type="NCBI Taxonomy" id="1817868"/>
    <lineage>
        <taxon>Bacteria</taxon>
        <taxon>Candidatus Handelsmaniibacteriota</taxon>
    </lineage>
</organism>
<dbReference type="Gene3D" id="2.40.160.50">
    <property type="entry name" value="membrane protein fhac: a member of the omp85/tpsb transporter family"/>
    <property type="match status" value="1"/>
</dbReference>
<evidence type="ECO:0000313" key="6">
    <source>
        <dbReference type="Proteomes" id="UP000178606"/>
    </source>
</evidence>
<dbReference type="InterPro" id="IPR000184">
    <property type="entry name" value="Bac_surfAg_D15"/>
</dbReference>
<gene>
    <name evidence="5" type="ORF">A3F84_05120</name>
</gene>
<dbReference type="AlphaFoldDB" id="A0A1F6CW15"/>
<comment type="caution">
    <text evidence="5">The sequence shown here is derived from an EMBL/GenBank/DDBJ whole genome shotgun (WGS) entry which is preliminary data.</text>
</comment>
<keyword evidence="3" id="KW-0732">Signal</keyword>
<dbReference type="Pfam" id="PF01103">
    <property type="entry name" value="Omp85"/>
    <property type="match status" value="1"/>
</dbReference>
<name>A0A1F6CW15_HANXR</name>
<evidence type="ECO:0000256" key="3">
    <source>
        <dbReference type="SAM" id="SignalP"/>
    </source>
</evidence>
<evidence type="ECO:0000313" key="5">
    <source>
        <dbReference type="EMBL" id="OGG53260.1"/>
    </source>
</evidence>
<evidence type="ECO:0000256" key="2">
    <source>
        <dbReference type="ARBA" id="ARBA00023136"/>
    </source>
</evidence>